<dbReference type="InterPro" id="IPR013830">
    <property type="entry name" value="SGNH_hydro"/>
</dbReference>
<dbReference type="OrthoDB" id="9807041at2"/>
<dbReference type="InterPro" id="IPR037459">
    <property type="entry name" value="RhgT-like"/>
</dbReference>
<dbReference type="SUPFAM" id="SSF49785">
    <property type="entry name" value="Galactose-binding domain-like"/>
    <property type="match status" value="1"/>
</dbReference>
<dbReference type="CDD" id="cd01821">
    <property type="entry name" value="Rhamnogalacturan_acetylesterase_like"/>
    <property type="match status" value="1"/>
</dbReference>
<comment type="similarity">
    <text evidence="1">Belongs to the 'GDSL' lipolytic enzyme family.</text>
</comment>
<proteinExistence type="inferred from homology"/>
<dbReference type="Gene3D" id="2.60.120.430">
    <property type="entry name" value="Galactose-binding lectin"/>
    <property type="match status" value="1"/>
</dbReference>
<evidence type="ECO:0000313" key="5">
    <source>
        <dbReference type="EMBL" id="ABJ85017.1"/>
    </source>
</evidence>
<dbReference type="eggNOG" id="COG2755">
    <property type="taxonomic scope" value="Bacteria"/>
</dbReference>
<dbReference type="Pfam" id="PF13472">
    <property type="entry name" value="Lipase_GDSL_2"/>
    <property type="match status" value="1"/>
</dbReference>
<dbReference type="KEGG" id="sus:Acid_4052"/>
<dbReference type="Gene3D" id="3.40.50.1110">
    <property type="entry name" value="SGNH hydrolase"/>
    <property type="match status" value="1"/>
</dbReference>
<dbReference type="SUPFAM" id="SSF52266">
    <property type="entry name" value="SGNH hydrolase"/>
    <property type="match status" value="1"/>
</dbReference>
<dbReference type="InterPro" id="IPR036514">
    <property type="entry name" value="SGNH_hydro_sf"/>
</dbReference>
<sequence>MKCLIAFFLLASAWGQKFDLSSGKPEIYSAERGYGFEEGAKVRSGAGSITSDQPPFYFSAKVPVEGNYRVTVTLGDREAPTVTTVKAELRRLMVEKVRTEPGEFVRRTFIVNTRTPRIDASTEVRLKDREKTSEAWAWDDRITLEFANQHPAVSAIEIEKADVPTLYIAGDSTSTDQGREPFNSWGQMLPRFFTPRIAVANHGESGESLRSFIGERRLAKLSTLMKSGDWLLIQMGHNDQKEKGEGVGAFTTYKESLKQLIAEARRLGVTPILVTPMHRMTFDSAGKITNSLGDYPEAVRQTGAEEKVEVIDLNAVSKLFYEALGLREAVKAFADGDTTHHNNYGSYELARCIVEAIRESKSALVKYLVEDVSPFDPSHPDPLSKFDIPADPRGTVQKPYGN</sequence>
<feature type="compositionally biased region" description="Basic and acidic residues" evidence="3">
    <location>
        <begin position="378"/>
        <end position="390"/>
    </location>
</feature>
<dbReference type="InParanoid" id="Q01Z98"/>
<name>Q01Z98_SOLUE</name>
<evidence type="ECO:0000256" key="3">
    <source>
        <dbReference type="SAM" id="MobiDB-lite"/>
    </source>
</evidence>
<protein>
    <submittedName>
        <fullName evidence="5">Lipolytic enzyme, G-D-S-L family</fullName>
    </submittedName>
</protein>
<dbReference type="STRING" id="234267.Acid_4052"/>
<dbReference type="GO" id="GO:0016788">
    <property type="term" value="F:hydrolase activity, acting on ester bonds"/>
    <property type="evidence" value="ECO:0007669"/>
    <property type="project" value="UniProtKB-ARBA"/>
</dbReference>
<evidence type="ECO:0000259" key="4">
    <source>
        <dbReference type="Pfam" id="PF13472"/>
    </source>
</evidence>
<dbReference type="EMBL" id="CP000473">
    <property type="protein sequence ID" value="ABJ85017.1"/>
    <property type="molecule type" value="Genomic_DNA"/>
</dbReference>
<dbReference type="AlphaFoldDB" id="Q01Z98"/>
<reference evidence="5" key="1">
    <citation type="submission" date="2006-10" db="EMBL/GenBank/DDBJ databases">
        <title>Complete sequence of Solibacter usitatus Ellin6076.</title>
        <authorList>
            <consortium name="US DOE Joint Genome Institute"/>
            <person name="Copeland A."/>
            <person name="Lucas S."/>
            <person name="Lapidus A."/>
            <person name="Barry K."/>
            <person name="Detter J.C."/>
            <person name="Glavina del Rio T."/>
            <person name="Hammon N."/>
            <person name="Israni S."/>
            <person name="Dalin E."/>
            <person name="Tice H."/>
            <person name="Pitluck S."/>
            <person name="Thompson L.S."/>
            <person name="Brettin T."/>
            <person name="Bruce D."/>
            <person name="Han C."/>
            <person name="Tapia R."/>
            <person name="Gilna P."/>
            <person name="Schmutz J."/>
            <person name="Larimer F."/>
            <person name="Land M."/>
            <person name="Hauser L."/>
            <person name="Kyrpides N."/>
            <person name="Mikhailova N."/>
            <person name="Janssen P.H."/>
            <person name="Kuske C.R."/>
            <person name="Richardson P."/>
        </authorList>
    </citation>
    <scope>NUCLEOTIDE SEQUENCE</scope>
    <source>
        <strain evidence="5">Ellin6076</strain>
    </source>
</reference>
<dbReference type="HOGENOM" id="CLU_037723_0_0_0"/>
<evidence type="ECO:0000256" key="2">
    <source>
        <dbReference type="ARBA" id="ARBA00022801"/>
    </source>
</evidence>
<dbReference type="eggNOG" id="COG3401">
    <property type="taxonomic scope" value="Bacteria"/>
</dbReference>
<accession>Q01Z98</accession>
<dbReference type="PANTHER" id="PTHR43695">
    <property type="entry name" value="PUTATIVE (AFU_ORTHOLOGUE AFUA_2G17250)-RELATED"/>
    <property type="match status" value="1"/>
</dbReference>
<evidence type="ECO:0000256" key="1">
    <source>
        <dbReference type="ARBA" id="ARBA00008668"/>
    </source>
</evidence>
<dbReference type="InterPro" id="IPR008979">
    <property type="entry name" value="Galactose-bd-like_sf"/>
</dbReference>
<dbReference type="PANTHER" id="PTHR43695:SF1">
    <property type="entry name" value="RHAMNOGALACTURONAN ACETYLESTERASE"/>
    <property type="match status" value="1"/>
</dbReference>
<feature type="region of interest" description="Disordered" evidence="3">
    <location>
        <begin position="376"/>
        <end position="402"/>
    </location>
</feature>
<gene>
    <name evidence="5" type="ordered locus">Acid_4052</name>
</gene>
<feature type="domain" description="SGNH hydrolase-type esterase" evidence="4">
    <location>
        <begin position="170"/>
        <end position="328"/>
    </location>
</feature>
<organism evidence="5">
    <name type="scientific">Solibacter usitatus (strain Ellin6076)</name>
    <dbReference type="NCBI Taxonomy" id="234267"/>
    <lineage>
        <taxon>Bacteria</taxon>
        <taxon>Pseudomonadati</taxon>
        <taxon>Acidobacteriota</taxon>
        <taxon>Terriglobia</taxon>
        <taxon>Bryobacterales</taxon>
        <taxon>Solibacteraceae</taxon>
        <taxon>Candidatus Solibacter</taxon>
    </lineage>
</organism>
<keyword evidence="2" id="KW-0378">Hydrolase</keyword>